<dbReference type="KEGG" id="obj:EIO64_07560"/>
<keyword evidence="2" id="KW-1185">Reference proteome</keyword>
<evidence type="ECO:0008006" key="3">
    <source>
        <dbReference type="Google" id="ProtNLM"/>
    </source>
</evidence>
<dbReference type="RefSeq" id="WP_136891105.1">
    <property type="nucleotide sequence ID" value="NZ_CP034413.3"/>
</dbReference>
<sequence>MGKFTVIPQSTFEELQMDAGVILTSFDPSTPDAPSDEDIVCATTGGINISCVPTYSDMGEDVDNCPVNMMELKHLDSWECTMSFTALGTSPEAIKLALGAADIGSPDTTKVTPRRDLLQTDFKDIWWVGDRADGGMVAVCLKNALSTGGFSLQTTKNGKGQVSVELTGHVSMDAQDTMPMEFYSAAPEEST</sequence>
<gene>
    <name evidence="1" type="ORF">EIO64_07560</name>
</gene>
<reference evidence="2" key="1">
    <citation type="submission" date="2018-12" db="EMBL/GenBank/DDBJ databases">
        <title>Dusodibacter welbiota gen. nov., sp. nov., isolated from human faeces and emended description of the Oscillibacter genus.</title>
        <authorList>
            <person name="Le Roy T."/>
            <person name="Van der Smissen P."/>
            <person name="Delzenne N."/>
            <person name="Muccioli G."/>
            <person name="Collet J.F."/>
            <person name="Cani P.D."/>
        </authorList>
    </citation>
    <scope>NUCLEOTIDE SEQUENCE [LARGE SCALE GENOMIC DNA]</scope>
    <source>
        <strain evidence="2">J115</strain>
    </source>
</reference>
<dbReference type="EMBL" id="CP034413">
    <property type="protein sequence ID" value="QCI59091.1"/>
    <property type="molecule type" value="Genomic_DNA"/>
</dbReference>
<evidence type="ECO:0000313" key="2">
    <source>
        <dbReference type="Proteomes" id="UP000298642"/>
    </source>
</evidence>
<organism evidence="1 2">
    <name type="scientific">Dysosmobacter welbionis</name>
    <dbReference type="NCBI Taxonomy" id="2093857"/>
    <lineage>
        <taxon>Bacteria</taxon>
        <taxon>Bacillati</taxon>
        <taxon>Bacillota</taxon>
        <taxon>Clostridia</taxon>
        <taxon>Eubacteriales</taxon>
        <taxon>Oscillospiraceae</taxon>
        <taxon>Dysosmobacter</taxon>
    </lineage>
</organism>
<proteinExistence type="predicted"/>
<evidence type="ECO:0000313" key="1">
    <source>
        <dbReference type="EMBL" id="QCI59091.1"/>
    </source>
</evidence>
<dbReference type="AlphaFoldDB" id="A0A4D7ANF2"/>
<protein>
    <recommendedName>
        <fullName evidence="3">Phage tail protein</fullName>
    </recommendedName>
</protein>
<name>A0A4D7ANF2_9FIRM</name>
<dbReference type="Proteomes" id="UP000298642">
    <property type="component" value="Chromosome"/>
</dbReference>
<accession>A0A4D7ANF2</accession>